<dbReference type="InterPro" id="IPR002821">
    <property type="entry name" value="Hydantoinase_A"/>
</dbReference>
<dbReference type="EMBL" id="FNAV01000008">
    <property type="protein sequence ID" value="SDE82424.1"/>
    <property type="molecule type" value="Genomic_DNA"/>
</dbReference>
<dbReference type="AlphaFoldDB" id="A0A1G7G2Q3"/>
<proteinExistence type="predicted"/>
<dbReference type="GO" id="GO:0006749">
    <property type="term" value="P:glutathione metabolic process"/>
    <property type="evidence" value="ECO:0007669"/>
    <property type="project" value="TreeGrafter"/>
</dbReference>
<protein>
    <submittedName>
        <fullName evidence="4">N-methylhydantoinase A</fullName>
    </submittedName>
</protein>
<feature type="domain" description="Hydantoinase/oxoprolinase N-terminal" evidence="2">
    <location>
        <begin position="3"/>
        <end position="181"/>
    </location>
</feature>
<dbReference type="STRING" id="282683.SAMN04488105_10879"/>
<dbReference type="InterPro" id="IPR000836">
    <property type="entry name" value="PRTase_dom"/>
</dbReference>
<dbReference type="RefSeq" id="WP_089959893.1">
    <property type="nucleotide sequence ID" value="NZ_FNAV01000008.1"/>
</dbReference>
<evidence type="ECO:0000259" key="1">
    <source>
        <dbReference type="Pfam" id="PF01968"/>
    </source>
</evidence>
<accession>A0A1G7G2Q3</accession>
<keyword evidence="5" id="KW-1185">Reference proteome</keyword>
<dbReference type="Pfam" id="PF01968">
    <property type="entry name" value="Hydantoinase_A"/>
    <property type="match status" value="1"/>
</dbReference>
<evidence type="ECO:0000259" key="2">
    <source>
        <dbReference type="Pfam" id="PF05378"/>
    </source>
</evidence>
<organism evidence="4 5">
    <name type="scientific">Salipiger thiooxidans</name>
    <dbReference type="NCBI Taxonomy" id="282683"/>
    <lineage>
        <taxon>Bacteria</taxon>
        <taxon>Pseudomonadati</taxon>
        <taxon>Pseudomonadota</taxon>
        <taxon>Alphaproteobacteria</taxon>
        <taxon>Rhodobacterales</taxon>
        <taxon>Roseobacteraceae</taxon>
        <taxon>Salipiger</taxon>
    </lineage>
</organism>
<dbReference type="GO" id="GO:0017168">
    <property type="term" value="F:5-oxoprolinase (ATP-hydrolyzing) activity"/>
    <property type="evidence" value="ECO:0007669"/>
    <property type="project" value="TreeGrafter"/>
</dbReference>
<dbReference type="PANTHER" id="PTHR11365:SF23">
    <property type="entry name" value="HYPOTHETICAL 5-OXOPROLINASE (EUROFUNG)-RELATED"/>
    <property type="match status" value="1"/>
</dbReference>
<name>A0A1G7G2Q3_9RHOB</name>
<sequence>MYRIGFDVGGTFTDFTALETGSGKAIHFKTSSTPHDPSEAIETGLRHYVEELGIAPSDFEFVGHGTTVATNMVIERRGVPTGLITTRGARDVLEIGRQTRPHLYDYSVTKPEPLVERYMALEVTERLNADGEVLQALDEAGVRAAAETLREAGAQAVAICFLHAYRDGRHERRAAEIVREVLPDAYVSISSEVLPEFREFERFSTTVINAYVGPRMDRYLERFLQRLADIGIESAPRTIHSNGGLMSVDTVRSFPVRTCLSGPAAGVVGAAKVAGVSGFSNIVTYDVGGTSTDVSLVEAGRPAFTTSRLVADYPVRCPMLDINVIGAGGGSIAALDDAGALKVGPRSAGASPGPVAYGQGGTEPTTTDANLVLGRLDSDTLLSGRMQVDKAAAREVIESKIARPLGLGVEEAALGILRIAVANMGRAIRAVSTEKGHRLQDFALFAYGGAGPLHAAAVAVETGMKTVIVPAQPGTMCARGILLSDVGFDFVRTGVSTASAGSWPAIGAAFGQMRQDGNDWLAGEGVAEDRRSMQYVVDARYDGQNHEVQVVLDGPDASYDAFLEGFRAAHRQEYGYDIENRAVEIVNLRLSVKGASAAAPDAEYTAQDGDAVIGSRQVYFDGGWYETAIYERARLPVGPYVEGPAIIQEMSSTTIVEPGQRLRVDGSGTMLIEV</sequence>
<dbReference type="InterPro" id="IPR008040">
    <property type="entry name" value="Hydant_A_N"/>
</dbReference>
<dbReference type="Pfam" id="PF19278">
    <property type="entry name" value="Hydant_A_C"/>
    <property type="match status" value="1"/>
</dbReference>
<dbReference type="InterPro" id="IPR045079">
    <property type="entry name" value="Oxoprolinase-like"/>
</dbReference>
<dbReference type="GO" id="GO:0005829">
    <property type="term" value="C:cytosol"/>
    <property type="evidence" value="ECO:0007669"/>
    <property type="project" value="TreeGrafter"/>
</dbReference>
<feature type="domain" description="Hydantoinase A/oxoprolinase" evidence="1">
    <location>
        <begin position="202"/>
        <end position="486"/>
    </location>
</feature>
<dbReference type="PANTHER" id="PTHR11365">
    <property type="entry name" value="5-OXOPROLINASE RELATED"/>
    <property type="match status" value="1"/>
</dbReference>
<dbReference type="InterPro" id="IPR043129">
    <property type="entry name" value="ATPase_NBD"/>
</dbReference>
<evidence type="ECO:0000259" key="3">
    <source>
        <dbReference type="Pfam" id="PF19278"/>
    </source>
</evidence>
<dbReference type="Proteomes" id="UP000198994">
    <property type="component" value="Unassembled WGS sequence"/>
</dbReference>
<evidence type="ECO:0000313" key="5">
    <source>
        <dbReference type="Proteomes" id="UP000198994"/>
    </source>
</evidence>
<dbReference type="InterPro" id="IPR049517">
    <property type="entry name" value="ACX-like_C"/>
</dbReference>
<feature type="domain" description="Acetophenone carboxylase-like C-terminal" evidence="3">
    <location>
        <begin position="506"/>
        <end position="666"/>
    </location>
</feature>
<gene>
    <name evidence="4" type="ORF">SAMN04488105_10879</name>
</gene>
<dbReference type="OrthoDB" id="9759608at2"/>
<dbReference type="SUPFAM" id="SSF53067">
    <property type="entry name" value="Actin-like ATPase domain"/>
    <property type="match status" value="1"/>
</dbReference>
<evidence type="ECO:0000313" key="4">
    <source>
        <dbReference type="EMBL" id="SDE82424.1"/>
    </source>
</evidence>
<reference evidence="5" key="1">
    <citation type="submission" date="2016-10" db="EMBL/GenBank/DDBJ databases">
        <authorList>
            <person name="Varghese N."/>
            <person name="Submissions S."/>
        </authorList>
    </citation>
    <scope>NUCLEOTIDE SEQUENCE [LARGE SCALE GENOMIC DNA]</scope>
    <source>
        <strain evidence="5">DSM 10146</strain>
    </source>
</reference>
<dbReference type="CDD" id="cd06223">
    <property type="entry name" value="PRTases_typeI"/>
    <property type="match status" value="1"/>
</dbReference>
<dbReference type="Pfam" id="PF05378">
    <property type="entry name" value="Hydant_A_N"/>
    <property type="match status" value="1"/>
</dbReference>